<dbReference type="GO" id="GO:0016987">
    <property type="term" value="F:sigma factor activity"/>
    <property type="evidence" value="ECO:0007669"/>
    <property type="project" value="UniProtKB-KW"/>
</dbReference>
<dbReference type="CDD" id="cd06171">
    <property type="entry name" value="Sigma70_r4"/>
    <property type="match status" value="1"/>
</dbReference>
<dbReference type="AlphaFoldDB" id="A0A1I2JQ52"/>
<dbReference type="PANTHER" id="PTHR43133">
    <property type="entry name" value="RNA POLYMERASE ECF-TYPE SIGMA FACTO"/>
    <property type="match status" value="1"/>
</dbReference>
<dbReference type="InterPro" id="IPR014327">
    <property type="entry name" value="RNA_pol_sigma70_bacteroid"/>
</dbReference>
<proteinExistence type="inferred from homology"/>
<dbReference type="SUPFAM" id="SSF88946">
    <property type="entry name" value="Sigma2 domain of RNA polymerase sigma factors"/>
    <property type="match status" value="1"/>
</dbReference>
<dbReference type="InterPro" id="IPR014284">
    <property type="entry name" value="RNA_pol_sigma-70_dom"/>
</dbReference>
<dbReference type="RefSeq" id="WP_166642888.1">
    <property type="nucleotide sequence ID" value="NZ_FONW01000009.1"/>
</dbReference>
<dbReference type="NCBIfam" id="TIGR02985">
    <property type="entry name" value="Sig70_bacteroi1"/>
    <property type="match status" value="1"/>
</dbReference>
<dbReference type="SUPFAM" id="SSF88659">
    <property type="entry name" value="Sigma3 and sigma4 domains of RNA polymerase sigma factors"/>
    <property type="match status" value="1"/>
</dbReference>
<keyword evidence="9" id="KW-1185">Reference proteome</keyword>
<dbReference type="InterPro" id="IPR007627">
    <property type="entry name" value="RNA_pol_sigma70_r2"/>
</dbReference>
<dbReference type="InterPro" id="IPR013324">
    <property type="entry name" value="RNA_pol_sigma_r3/r4-like"/>
</dbReference>
<dbReference type="InterPro" id="IPR013325">
    <property type="entry name" value="RNA_pol_sigma_r2"/>
</dbReference>
<dbReference type="Gene3D" id="1.10.1740.10">
    <property type="match status" value="1"/>
</dbReference>
<dbReference type="GO" id="GO:0006352">
    <property type="term" value="P:DNA-templated transcription initiation"/>
    <property type="evidence" value="ECO:0007669"/>
    <property type="project" value="InterPro"/>
</dbReference>
<dbReference type="EMBL" id="FONW01000009">
    <property type="protein sequence ID" value="SFF56714.1"/>
    <property type="molecule type" value="Genomic_DNA"/>
</dbReference>
<evidence type="ECO:0000313" key="9">
    <source>
        <dbReference type="Proteomes" id="UP000198964"/>
    </source>
</evidence>
<dbReference type="GO" id="GO:0003677">
    <property type="term" value="F:DNA binding"/>
    <property type="evidence" value="ECO:0007669"/>
    <property type="project" value="InterPro"/>
</dbReference>
<dbReference type="InterPro" id="IPR013249">
    <property type="entry name" value="RNA_pol_sigma70_r4_t2"/>
</dbReference>
<evidence type="ECO:0000259" key="6">
    <source>
        <dbReference type="Pfam" id="PF08281"/>
    </source>
</evidence>
<evidence type="ECO:0000256" key="2">
    <source>
        <dbReference type="ARBA" id="ARBA00023015"/>
    </source>
</evidence>
<protein>
    <submittedName>
        <fullName evidence="8">RNA polymerase sigma-70 factor (ECF subfamily)</fullName>
    </submittedName>
    <submittedName>
        <fullName evidence="7">RNA polymerase sigma-70 factor, ECF subfamily</fullName>
    </submittedName>
</protein>
<feature type="domain" description="RNA polymerase sigma-70 region 2" evidence="5">
    <location>
        <begin position="24"/>
        <end position="90"/>
    </location>
</feature>
<evidence type="ECO:0000313" key="7">
    <source>
        <dbReference type="EMBL" id="SFF56714.1"/>
    </source>
</evidence>
<dbReference type="Proteomes" id="UP000294848">
    <property type="component" value="Unassembled WGS sequence"/>
</dbReference>
<reference evidence="7 9" key="1">
    <citation type="submission" date="2016-10" db="EMBL/GenBank/DDBJ databases">
        <authorList>
            <person name="de Groot N.N."/>
        </authorList>
    </citation>
    <scope>NUCLEOTIDE SEQUENCE [LARGE SCALE GENOMIC DNA]</scope>
    <source>
        <strain evidence="7 9">CGMCC 1.9156</strain>
    </source>
</reference>
<evidence type="ECO:0000256" key="4">
    <source>
        <dbReference type="ARBA" id="ARBA00023163"/>
    </source>
</evidence>
<organism evidence="7 9">
    <name type="scientific">Sunxiuqinia elliptica</name>
    <dbReference type="NCBI Taxonomy" id="655355"/>
    <lineage>
        <taxon>Bacteria</taxon>
        <taxon>Pseudomonadati</taxon>
        <taxon>Bacteroidota</taxon>
        <taxon>Bacteroidia</taxon>
        <taxon>Marinilabiliales</taxon>
        <taxon>Prolixibacteraceae</taxon>
        <taxon>Sunxiuqinia</taxon>
    </lineage>
</organism>
<dbReference type="Pfam" id="PF08281">
    <property type="entry name" value="Sigma70_r4_2"/>
    <property type="match status" value="1"/>
</dbReference>
<evidence type="ECO:0000259" key="5">
    <source>
        <dbReference type="Pfam" id="PF04542"/>
    </source>
</evidence>
<sequence length="180" mass="21081">MGKSNSNNGVREIALDSYSNFQHLFESYYGRLCAYVFTLTHNHSASEDIVQELFIRLWNDRERIHIQENVLAYLFRASRNAALNYMRGEANRDQNIKKLDVQESVVDRDFLEEEEFVSFLEDCIGDLPDRCQQVFRMSRFEGCKQAEIADQLGTSVKTIKNQIWKSLQYLRTCLEAKDAF</sequence>
<evidence type="ECO:0000256" key="1">
    <source>
        <dbReference type="ARBA" id="ARBA00010641"/>
    </source>
</evidence>
<dbReference type="InterPro" id="IPR039425">
    <property type="entry name" value="RNA_pol_sigma-70-like"/>
</dbReference>
<dbReference type="Pfam" id="PF04542">
    <property type="entry name" value="Sigma70_r2"/>
    <property type="match status" value="1"/>
</dbReference>
<evidence type="ECO:0000313" key="10">
    <source>
        <dbReference type="Proteomes" id="UP000294848"/>
    </source>
</evidence>
<reference evidence="8 10" key="2">
    <citation type="submission" date="2019-03" db="EMBL/GenBank/DDBJ databases">
        <title>Freshwater and sediment microbial communities from various areas in North America, analyzing microbe dynamics in response to fracking.</title>
        <authorList>
            <person name="Lamendella R."/>
        </authorList>
    </citation>
    <scope>NUCLEOTIDE SEQUENCE [LARGE SCALE GENOMIC DNA]</scope>
    <source>
        <strain evidence="8 10">114D</strain>
    </source>
</reference>
<evidence type="ECO:0000313" key="8">
    <source>
        <dbReference type="EMBL" id="TDO03283.1"/>
    </source>
</evidence>
<name>A0A1I2JQ52_9BACT</name>
<dbReference type="STRING" id="655355.SAMN05216283_109131"/>
<dbReference type="EMBL" id="SNWI01000003">
    <property type="protein sequence ID" value="TDO03283.1"/>
    <property type="molecule type" value="Genomic_DNA"/>
</dbReference>
<evidence type="ECO:0000256" key="3">
    <source>
        <dbReference type="ARBA" id="ARBA00023082"/>
    </source>
</evidence>
<dbReference type="InterPro" id="IPR036388">
    <property type="entry name" value="WH-like_DNA-bd_sf"/>
</dbReference>
<dbReference type="Proteomes" id="UP000198964">
    <property type="component" value="Unassembled WGS sequence"/>
</dbReference>
<gene>
    <name evidence="8" type="ORF">DET52_103227</name>
    <name evidence="7" type="ORF">SAMN05216283_109131</name>
</gene>
<feature type="domain" description="RNA polymerase sigma factor 70 region 4 type 2" evidence="6">
    <location>
        <begin position="120"/>
        <end position="163"/>
    </location>
</feature>
<accession>A0A1I2JQ52</accession>
<keyword evidence="4" id="KW-0804">Transcription</keyword>
<keyword evidence="3" id="KW-0731">Sigma factor</keyword>
<dbReference type="PANTHER" id="PTHR43133:SF46">
    <property type="entry name" value="RNA POLYMERASE SIGMA-70 FACTOR ECF SUBFAMILY"/>
    <property type="match status" value="1"/>
</dbReference>
<comment type="similarity">
    <text evidence="1">Belongs to the sigma-70 factor family. ECF subfamily.</text>
</comment>
<keyword evidence="2" id="KW-0805">Transcription regulation</keyword>
<dbReference type="NCBIfam" id="TIGR02937">
    <property type="entry name" value="sigma70-ECF"/>
    <property type="match status" value="1"/>
</dbReference>
<dbReference type="Gene3D" id="1.10.10.10">
    <property type="entry name" value="Winged helix-like DNA-binding domain superfamily/Winged helix DNA-binding domain"/>
    <property type="match status" value="1"/>
</dbReference>